<protein>
    <submittedName>
        <fullName evidence="2">Uncharacterized protein</fullName>
    </submittedName>
</protein>
<feature type="compositionally biased region" description="Pro residues" evidence="1">
    <location>
        <begin position="742"/>
        <end position="751"/>
    </location>
</feature>
<organism evidence="2 3">
    <name type="scientific">Arthrobotrys musiformis</name>
    <dbReference type="NCBI Taxonomy" id="47236"/>
    <lineage>
        <taxon>Eukaryota</taxon>
        <taxon>Fungi</taxon>
        <taxon>Dikarya</taxon>
        <taxon>Ascomycota</taxon>
        <taxon>Pezizomycotina</taxon>
        <taxon>Orbiliomycetes</taxon>
        <taxon>Orbiliales</taxon>
        <taxon>Orbiliaceae</taxon>
        <taxon>Arthrobotrys</taxon>
    </lineage>
</organism>
<feature type="region of interest" description="Disordered" evidence="1">
    <location>
        <begin position="1"/>
        <end position="135"/>
    </location>
</feature>
<feature type="region of interest" description="Disordered" evidence="1">
    <location>
        <begin position="733"/>
        <end position="841"/>
    </location>
</feature>
<feature type="compositionally biased region" description="Basic and acidic residues" evidence="1">
    <location>
        <begin position="926"/>
        <end position="936"/>
    </location>
</feature>
<accession>A0AAV9VVC7</accession>
<feature type="compositionally biased region" description="Low complexity" evidence="1">
    <location>
        <begin position="321"/>
        <end position="331"/>
    </location>
</feature>
<sequence>MLGLLSHPALVMARTKKDTAMQGAPPSGDPEPTEGHAGEHRRASARAPTVPFQMVTRRGAQKRTSGGSEEHAVASNDLASAGEEVYHEAAAPGDNEPEPQGEGSGAGTTADDAGDTPRRSSRVVPKRALPLQRSHIIILRLSPAKLELATPLAERLLPRGASTNPSSPPQLPVDLAAEEPVPLSIEGPAPAPRNKRPRNKKAVSPNFEEANAEEEERPPKKRRKTKKTAETAAGEEPILPENAELAAIQQPEPSLPEMAPPSLPPAPTMPMPDAPVPAAEVPKAEPPFDPNQMEVSQPEEPLQKRRGRPPKSELLKRQRQPRQPAAAPAAPVGHPVGSLAHYFREQMPEGMNMVDVIALAQHMRAGDLQAKKAPMKRIIKRGYRVEHRVTREWCTQRGQKLIAQQRKIRRHVHRANVALVDQAIRLAQHDPTYFTETGLGAPFYLAGLKQAAEQRDKTRGIGDLRRDLEVQAMENKIEHSSVRWRRQINNEVVDGLEKIAIERNLLSNIIRKYATEHPDRLDEIIEECEETGEDLSTAILNAACDAHPNDVEEEVYNKTWRSRGHGLGKWFKILDDQPMDLDLDDDEEKEEEPQAVSEHDGSPEPQEAPVSHESQQPPMSFERGGSPGFDERGEPPISNLRDEPPTLVENEEPALPMDTEESESSDEHGEPRADRETNADLITRLRGLSELLEAAANEFRSDSKPAPESPRPDPEELLSVLASAAAERDHIPGTPEILLPLSPGPSLPKEPSPTFHERPSPGFSEDELLIAASASPPPSFGGDGSIDERASNFSNRLVEPSAEPGFALSGPAPPPEVLKPSSLHPEADHGSRFTAETRRWSDHRMFPIERNPAYSPIATHHHFLPGPSPPPLQSRGSSVHSLPPPTALSSPGRLLPSPVPSTRFPAAYQALPQRSPSPGFFNPLPHDPRYRGDQSR</sequence>
<evidence type="ECO:0000313" key="3">
    <source>
        <dbReference type="Proteomes" id="UP001370758"/>
    </source>
</evidence>
<dbReference type="EMBL" id="JAVHJL010000011">
    <property type="protein sequence ID" value="KAK6496177.1"/>
    <property type="molecule type" value="Genomic_DNA"/>
</dbReference>
<dbReference type="AlphaFoldDB" id="A0AAV9VVC7"/>
<reference evidence="2 3" key="1">
    <citation type="submission" date="2023-08" db="EMBL/GenBank/DDBJ databases">
        <authorList>
            <person name="Palmer J.M."/>
        </authorList>
    </citation>
    <scope>NUCLEOTIDE SEQUENCE [LARGE SCALE GENOMIC DNA]</scope>
    <source>
        <strain evidence="2 3">TWF481</strain>
    </source>
</reference>
<feature type="region of interest" description="Disordered" evidence="1">
    <location>
        <begin position="158"/>
        <end position="335"/>
    </location>
</feature>
<feature type="compositionally biased region" description="Basic and acidic residues" evidence="1">
    <location>
        <begin position="33"/>
        <end position="42"/>
    </location>
</feature>
<evidence type="ECO:0000313" key="2">
    <source>
        <dbReference type="EMBL" id="KAK6496177.1"/>
    </source>
</evidence>
<feature type="compositionally biased region" description="Basic and acidic residues" evidence="1">
    <location>
        <begin position="629"/>
        <end position="644"/>
    </location>
</feature>
<feature type="compositionally biased region" description="Basic and acidic residues" evidence="1">
    <location>
        <begin position="699"/>
        <end position="714"/>
    </location>
</feature>
<keyword evidence="3" id="KW-1185">Reference proteome</keyword>
<proteinExistence type="predicted"/>
<feature type="region of interest" description="Disordered" evidence="1">
    <location>
        <begin position="857"/>
        <end position="936"/>
    </location>
</feature>
<feature type="compositionally biased region" description="Pro residues" evidence="1">
    <location>
        <begin position="258"/>
        <end position="275"/>
    </location>
</feature>
<feature type="compositionally biased region" description="Basic and acidic residues" evidence="1">
    <location>
        <begin position="825"/>
        <end position="841"/>
    </location>
</feature>
<dbReference type="Proteomes" id="UP001370758">
    <property type="component" value="Unassembled WGS sequence"/>
</dbReference>
<feature type="compositionally biased region" description="Basic and acidic residues" evidence="1">
    <location>
        <begin position="665"/>
        <end position="678"/>
    </location>
</feature>
<comment type="caution">
    <text evidence="2">The sequence shown here is derived from an EMBL/GenBank/DDBJ whole genome shotgun (WGS) entry which is preliminary data.</text>
</comment>
<name>A0AAV9VVC7_9PEZI</name>
<feature type="region of interest" description="Disordered" evidence="1">
    <location>
        <begin position="580"/>
        <end position="716"/>
    </location>
</feature>
<evidence type="ECO:0000256" key="1">
    <source>
        <dbReference type="SAM" id="MobiDB-lite"/>
    </source>
</evidence>
<feature type="compositionally biased region" description="Acidic residues" evidence="1">
    <location>
        <begin position="580"/>
        <end position="593"/>
    </location>
</feature>
<gene>
    <name evidence="2" type="ORF">TWF481_002201</name>
</gene>